<dbReference type="GO" id="GO:0034388">
    <property type="term" value="C:Pwp2p-containing subcomplex of 90S preribosome"/>
    <property type="evidence" value="ECO:0007669"/>
    <property type="project" value="TreeGrafter"/>
</dbReference>
<evidence type="ECO:0000313" key="6">
    <source>
        <dbReference type="EMBL" id="KAI6656434.1"/>
    </source>
</evidence>
<dbReference type="SUPFAM" id="SSF50978">
    <property type="entry name" value="WD40 repeat-like"/>
    <property type="match status" value="3"/>
</dbReference>
<dbReference type="InterPro" id="IPR001680">
    <property type="entry name" value="WD40_rpt"/>
</dbReference>
<keyword evidence="1 3" id="KW-0853">WD repeat</keyword>
<reference evidence="6 7" key="1">
    <citation type="journal article" date="2023" name="BMC Biol.">
        <title>The compact genome of the sponge Oopsacas minuta (Hexactinellida) is lacking key metazoan core genes.</title>
        <authorList>
            <person name="Santini S."/>
            <person name="Schenkelaars Q."/>
            <person name="Jourda C."/>
            <person name="Duchesne M."/>
            <person name="Belahbib H."/>
            <person name="Rocher C."/>
            <person name="Selva M."/>
            <person name="Riesgo A."/>
            <person name="Vervoort M."/>
            <person name="Leys S.P."/>
            <person name="Kodjabachian L."/>
            <person name="Le Bivic A."/>
            <person name="Borchiellini C."/>
            <person name="Claverie J.M."/>
            <person name="Renard E."/>
        </authorList>
    </citation>
    <scope>NUCLEOTIDE SEQUENCE [LARGE SCALE GENOMIC DNA]</scope>
    <source>
        <strain evidence="6">SPO-2</strain>
    </source>
</reference>
<protein>
    <submittedName>
        <fullName evidence="6">WD repeat-containing protein 36-like isoform X2</fullName>
    </submittedName>
</protein>
<feature type="domain" description="WDR36/Utp21 C-terminal" evidence="4">
    <location>
        <begin position="693"/>
        <end position="894"/>
    </location>
</feature>
<dbReference type="AlphaFoldDB" id="A0AAV7K7G9"/>
<dbReference type="SMART" id="SM00320">
    <property type="entry name" value="WD40"/>
    <property type="match status" value="9"/>
</dbReference>
<evidence type="ECO:0000256" key="2">
    <source>
        <dbReference type="ARBA" id="ARBA00022737"/>
    </source>
</evidence>
<dbReference type="InterPro" id="IPR019775">
    <property type="entry name" value="WD40_repeat_CS"/>
</dbReference>
<dbReference type="InterPro" id="IPR059157">
    <property type="entry name" value="WDR36-Utp21_N"/>
</dbReference>
<dbReference type="GO" id="GO:0006364">
    <property type="term" value="P:rRNA processing"/>
    <property type="evidence" value="ECO:0007669"/>
    <property type="project" value="InterPro"/>
</dbReference>
<evidence type="ECO:0000259" key="5">
    <source>
        <dbReference type="Pfam" id="PF25171"/>
    </source>
</evidence>
<keyword evidence="2" id="KW-0677">Repeat</keyword>
<dbReference type="GO" id="GO:0032040">
    <property type="term" value="C:small-subunit processome"/>
    <property type="evidence" value="ECO:0007669"/>
    <property type="project" value="InterPro"/>
</dbReference>
<evidence type="ECO:0000256" key="3">
    <source>
        <dbReference type="PROSITE-ProRule" id="PRU00221"/>
    </source>
</evidence>
<dbReference type="PROSITE" id="PS50082">
    <property type="entry name" value="WD_REPEATS_2"/>
    <property type="match status" value="4"/>
</dbReference>
<dbReference type="Proteomes" id="UP001165289">
    <property type="component" value="Unassembled WGS sequence"/>
</dbReference>
<gene>
    <name evidence="6" type="ORF">LOD99_1230</name>
</gene>
<comment type="caution">
    <text evidence="6">The sequence shown here is derived from an EMBL/GenBank/DDBJ whole genome shotgun (WGS) entry which is preliminary data.</text>
</comment>
<dbReference type="PANTHER" id="PTHR22840">
    <property type="entry name" value="WD REPEAT-CONTAINING PROTEIN 36"/>
    <property type="match status" value="1"/>
</dbReference>
<dbReference type="Pfam" id="PF25171">
    <property type="entry name" value="Beta-prop_WDR36-Utp21_1st"/>
    <property type="match status" value="1"/>
</dbReference>
<evidence type="ECO:0000256" key="1">
    <source>
        <dbReference type="ARBA" id="ARBA00022574"/>
    </source>
</evidence>
<dbReference type="Gene3D" id="2.130.10.10">
    <property type="entry name" value="YVTN repeat-like/Quinoprotein amine dehydrogenase"/>
    <property type="match status" value="2"/>
</dbReference>
<dbReference type="InterPro" id="IPR007319">
    <property type="entry name" value="WDR36/Utp21_C"/>
</dbReference>
<dbReference type="Pfam" id="PF25168">
    <property type="entry name" value="Beta-prop_WDR36-Utp21_2nd"/>
    <property type="match status" value="1"/>
</dbReference>
<keyword evidence="7" id="KW-1185">Reference proteome</keyword>
<sequence length="899" mass="100170">MSQLFSPYHAIGLYSQDIPFSVLSSGNQQLLATAIDESFHLYSLRDLQLMFVGYVDGKSEDSESNYIQSMLFHNGRLYIAQGDNIRVWNNGRIMQSHRTEFPASLLLGCGKRMLSVEEGSVRVWECENEDRLGEEYLQIEFDSSIFKITSIVHPTTYVNKVLFGSHQGSLQLWNICKNILVYEFRGWSSPVLALEQSPSLDVIAIGLMDGTIHLHDIKFDQPVLRFSQDSPVTCLSFRQDGESVLVSGSKEGQLSVWDLEKERLKGVVCDAHLGSVISLSFIGAREVAVSASNDNTIKMWVFDEPDGLPRLLRSRSGHAAPPSRIRFFSPGGLALLSASQDGTFRLFSLVRSSSVELSQGHTLSQSRKKGVSIESLRLPAITEFSVEMSRADDWDCIASVHSNLPWIQTWHLFRKSVGQHRIKSPHNPQIIPTCVCSSPCGNYIVVGDSSGHVELFNIQSGQHRGCYAREEGVGAHNGDVRGVAINSTCSVLFSLGTDGVLRFWNLTRHELVWQLPFKMTASRLILHRDSGLIAIVLDDFSIQIVDADNHKVVRTFHTTSQTTDLVFSPDARWLIVSLFDSTIRVWDIPTGRMIDCFRVGSLVTSLAISPTGEALATAHADSPGVYLWSNRTLYGRVSLKAIDELAPIPAIQLPRSIPEEGSGCLVEEGVTSENRLDGMEEMDYGEYCSPNILDAELLSLAGLSRSHWYSLSKLDIIKERNKPTDPLAKPKLAPFFLPTQADTKSFSFLTSENGDSSETKSRVMTRHTQEKSTFLTLLTSCNKSGDYSNYINLIKEMGPAAIDVEIRLLGPDIGGSVEELDTFLDFLLKSLEMKTNYELVQALMDVFLRVHSSELMKHGDILGSKTERLCDLQENSWSEAANLMRFSLCLIELFKKPTL</sequence>
<evidence type="ECO:0000259" key="4">
    <source>
        <dbReference type="Pfam" id="PF04192"/>
    </source>
</evidence>
<dbReference type="InterPro" id="IPR036322">
    <property type="entry name" value="WD40_repeat_dom_sf"/>
</dbReference>
<feature type="domain" description="WDR36/Utp21 N-terminal" evidence="5">
    <location>
        <begin position="32"/>
        <end position="303"/>
    </location>
</feature>
<proteinExistence type="predicted"/>
<organism evidence="6 7">
    <name type="scientific">Oopsacas minuta</name>
    <dbReference type="NCBI Taxonomy" id="111878"/>
    <lineage>
        <taxon>Eukaryota</taxon>
        <taxon>Metazoa</taxon>
        <taxon>Porifera</taxon>
        <taxon>Hexactinellida</taxon>
        <taxon>Hexasterophora</taxon>
        <taxon>Lyssacinosida</taxon>
        <taxon>Leucopsacidae</taxon>
        <taxon>Oopsacas</taxon>
    </lineage>
</organism>
<feature type="repeat" description="WD" evidence="3">
    <location>
        <begin position="225"/>
        <end position="267"/>
    </location>
</feature>
<evidence type="ECO:0000313" key="7">
    <source>
        <dbReference type="Proteomes" id="UP001165289"/>
    </source>
</evidence>
<dbReference type="InterPro" id="IPR015943">
    <property type="entry name" value="WD40/YVTN_repeat-like_dom_sf"/>
</dbReference>
<accession>A0AAV7K7G9</accession>
<feature type="repeat" description="WD" evidence="3">
    <location>
        <begin position="473"/>
        <end position="514"/>
    </location>
</feature>
<dbReference type="EMBL" id="JAKMXF010000144">
    <property type="protein sequence ID" value="KAI6656434.1"/>
    <property type="molecule type" value="Genomic_DNA"/>
</dbReference>
<dbReference type="PANTHER" id="PTHR22840:SF12">
    <property type="entry name" value="WD REPEAT-CONTAINING PROTEIN 36"/>
    <property type="match status" value="1"/>
</dbReference>
<feature type="repeat" description="WD" evidence="3">
    <location>
        <begin position="269"/>
        <end position="300"/>
    </location>
</feature>
<dbReference type="PROSITE" id="PS50294">
    <property type="entry name" value="WD_REPEATS_REGION"/>
    <property type="match status" value="2"/>
</dbReference>
<dbReference type="Pfam" id="PF04192">
    <property type="entry name" value="Utp21"/>
    <property type="match status" value="1"/>
</dbReference>
<feature type="repeat" description="WD" evidence="3">
    <location>
        <begin position="565"/>
        <end position="596"/>
    </location>
</feature>
<name>A0AAV7K7G9_9METZ</name>
<dbReference type="PROSITE" id="PS00678">
    <property type="entry name" value="WD_REPEATS_1"/>
    <property type="match status" value="1"/>
</dbReference>